<feature type="modified residue" description="4-aspartylphosphate" evidence="1">
    <location>
        <position position="8"/>
    </location>
</feature>
<evidence type="ECO:0000256" key="1">
    <source>
        <dbReference type="PROSITE-ProRule" id="PRU00169"/>
    </source>
</evidence>
<dbReference type="InterPro" id="IPR011006">
    <property type="entry name" value="CheY-like_superfamily"/>
</dbReference>
<dbReference type="SUPFAM" id="SSF52172">
    <property type="entry name" value="CheY-like"/>
    <property type="match status" value="1"/>
</dbReference>
<dbReference type="InterPro" id="IPR001789">
    <property type="entry name" value="Sig_transdc_resp-reg_receiver"/>
</dbReference>
<dbReference type="Gene3D" id="3.40.50.2300">
    <property type="match status" value="1"/>
</dbReference>
<comment type="caution">
    <text evidence="3">The sequence shown here is derived from an EMBL/GenBank/DDBJ whole genome shotgun (WGS) entry which is preliminary data.</text>
</comment>
<organism evidence="3 4">
    <name type="scientific">Mesorhizobium argentiipisi</name>
    <dbReference type="NCBI Taxonomy" id="3015175"/>
    <lineage>
        <taxon>Bacteria</taxon>
        <taxon>Pseudomonadati</taxon>
        <taxon>Pseudomonadota</taxon>
        <taxon>Alphaproteobacteria</taxon>
        <taxon>Hyphomicrobiales</taxon>
        <taxon>Phyllobacteriaceae</taxon>
        <taxon>Mesorhizobium</taxon>
    </lineage>
</organism>
<keyword evidence="4" id="KW-1185">Reference proteome</keyword>
<dbReference type="RefSeq" id="WP_415927062.1">
    <property type="nucleotide sequence ID" value="NZ_JAPYKO010000027.1"/>
</dbReference>
<dbReference type="EMBL" id="JAPYKO010000027">
    <property type="protein sequence ID" value="MEI9405820.1"/>
    <property type="molecule type" value="Genomic_DNA"/>
</dbReference>
<keyword evidence="1" id="KW-0597">Phosphoprotein</keyword>
<reference evidence="3 4" key="1">
    <citation type="submission" date="2022-12" db="EMBL/GenBank/DDBJ databases">
        <authorList>
            <person name="Muema E."/>
        </authorList>
    </citation>
    <scope>NUCLEOTIDE SEQUENCE [LARGE SCALE GENOMIC DNA]</scope>
    <source>
        <strain evidence="4">1330</strain>
    </source>
</reference>
<accession>A0ABU8KL30</accession>
<protein>
    <submittedName>
        <fullName evidence="3">Response regulator</fullName>
    </submittedName>
</protein>
<dbReference type="Proteomes" id="UP001366503">
    <property type="component" value="Unassembled WGS sequence"/>
</dbReference>
<feature type="domain" description="Response regulatory" evidence="2">
    <location>
        <begin position="1"/>
        <end position="75"/>
    </location>
</feature>
<name>A0ABU8KL30_9HYPH</name>
<proteinExistence type="predicted"/>
<evidence type="ECO:0000313" key="4">
    <source>
        <dbReference type="Proteomes" id="UP001366503"/>
    </source>
</evidence>
<evidence type="ECO:0000313" key="3">
    <source>
        <dbReference type="EMBL" id="MEI9405820.1"/>
    </source>
</evidence>
<gene>
    <name evidence="3" type="ORF">O7A05_27195</name>
</gene>
<evidence type="ECO:0000259" key="2">
    <source>
        <dbReference type="PROSITE" id="PS50110"/>
    </source>
</evidence>
<sequence>MPDVIVVDDALPICRPWTPIRRIRAIEGAIKPQILISLVEVDVSSIMWAKRAGASGYLLKPLHRPQLLDRFHTLHIAA</sequence>
<dbReference type="PROSITE" id="PS50110">
    <property type="entry name" value="RESPONSE_REGULATORY"/>
    <property type="match status" value="1"/>
</dbReference>